<name>A0A9P5YLY9_9AGAR</name>
<proteinExistence type="predicted"/>
<comment type="caution">
    <text evidence="1">The sequence shown here is derived from an EMBL/GenBank/DDBJ whole genome shotgun (WGS) entry which is preliminary data.</text>
</comment>
<sequence>MFDACTDVDPLYEFGTVNGQLPGRTPEECLELHNVILHWSLPHNQFLWEDLPSAVETFVDYKFTSHDLIPYDQQDTTFYTVHPARLLSYGHIIVALSQVLQGLVTFLHEENKTVFTIDPGFAMLRLLAWHDNPMEMVLTVPVLQERSKVALRHSKKLFNRVRRQFLTFDEAQSVSSYNSSNADERDGYLTNSPLSLVTKFALRRD</sequence>
<accession>A0A9P5YLY9</accession>
<dbReference type="Proteomes" id="UP000807469">
    <property type="component" value="Unassembled WGS sequence"/>
</dbReference>
<dbReference type="EMBL" id="MU155775">
    <property type="protein sequence ID" value="KAF9471030.1"/>
    <property type="molecule type" value="Genomic_DNA"/>
</dbReference>
<evidence type="ECO:0000313" key="2">
    <source>
        <dbReference type="Proteomes" id="UP000807469"/>
    </source>
</evidence>
<organism evidence="1 2">
    <name type="scientific">Pholiota conissans</name>
    <dbReference type="NCBI Taxonomy" id="109636"/>
    <lineage>
        <taxon>Eukaryota</taxon>
        <taxon>Fungi</taxon>
        <taxon>Dikarya</taxon>
        <taxon>Basidiomycota</taxon>
        <taxon>Agaricomycotina</taxon>
        <taxon>Agaricomycetes</taxon>
        <taxon>Agaricomycetidae</taxon>
        <taxon>Agaricales</taxon>
        <taxon>Agaricineae</taxon>
        <taxon>Strophariaceae</taxon>
        <taxon>Pholiota</taxon>
    </lineage>
</organism>
<gene>
    <name evidence="1" type="ORF">BDN70DRAFT_820546</name>
</gene>
<dbReference type="AlphaFoldDB" id="A0A9P5YLY9"/>
<evidence type="ECO:0000313" key="1">
    <source>
        <dbReference type="EMBL" id="KAF9471030.1"/>
    </source>
</evidence>
<dbReference type="OrthoDB" id="3068921at2759"/>
<feature type="non-terminal residue" evidence="1">
    <location>
        <position position="205"/>
    </location>
</feature>
<protein>
    <submittedName>
        <fullName evidence="1">Uncharacterized protein</fullName>
    </submittedName>
</protein>
<keyword evidence="2" id="KW-1185">Reference proteome</keyword>
<reference evidence="1" key="1">
    <citation type="submission" date="2020-11" db="EMBL/GenBank/DDBJ databases">
        <authorList>
            <consortium name="DOE Joint Genome Institute"/>
            <person name="Ahrendt S."/>
            <person name="Riley R."/>
            <person name="Andreopoulos W."/>
            <person name="Labutti K."/>
            <person name="Pangilinan J."/>
            <person name="Ruiz-Duenas F.J."/>
            <person name="Barrasa J.M."/>
            <person name="Sanchez-Garcia M."/>
            <person name="Camarero S."/>
            <person name="Miyauchi S."/>
            <person name="Serrano A."/>
            <person name="Linde D."/>
            <person name="Babiker R."/>
            <person name="Drula E."/>
            <person name="Ayuso-Fernandez I."/>
            <person name="Pacheco R."/>
            <person name="Padilla G."/>
            <person name="Ferreira P."/>
            <person name="Barriuso J."/>
            <person name="Kellner H."/>
            <person name="Castanera R."/>
            <person name="Alfaro M."/>
            <person name="Ramirez L."/>
            <person name="Pisabarro A.G."/>
            <person name="Kuo A."/>
            <person name="Tritt A."/>
            <person name="Lipzen A."/>
            <person name="He G."/>
            <person name="Yan M."/>
            <person name="Ng V."/>
            <person name="Cullen D."/>
            <person name="Martin F."/>
            <person name="Rosso M.-N."/>
            <person name="Henrissat B."/>
            <person name="Hibbett D."/>
            <person name="Martinez A.T."/>
            <person name="Grigoriev I.V."/>
        </authorList>
    </citation>
    <scope>NUCLEOTIDE SEQUENCE</scope>
    <source>
        <strain evidence="1">CIRM-BRFM 674</strain>
    </source>
</reference>